<organism evidence="3 4">
    <name type="scientific">Chryseobacterium pennae</name>
    <dbReference type="NCBI Taxonomy" id="2258962"/>
    <lineage>
        <taxon>Bacteria</taxon>
        <taxon>Pseudomonadati</taxon>
        <taxon>Bacteroidota</taxon>
        <taxon>Flavobacteriia</taxon>
        <taxon>Flavobacteriales</taxon>
        <taxon>Weeksellaceae</taxon>
        <taxon>Chryseobacterium group</taxon>
        <taxon>Chryseobacterium</taxon>
    </lineage>
</organism>
<evidence type="ECO:0000256" key="1">
    <source>
        <dbReference type="ARBA" id="ARBA00007169"/>
    </source>
</evidence>
<name>A0A3D9C6F1_9FLAO</name>
<comment type="caution">
    <text evidence="3">The sequence shown here is derived from an EMBL/GenBank/DDBJ whole genome shotgun (WGS) entry which is preliminary data.</text>
</comment>
<accession>A0A3D9C6F1</accession>
<dbReference type="PANTHER" id="PTHR11487:SF0">
    <property type="entry name" value="S-ACYL FATTY ACID SYNTHASE THIOESTERASE, MEDIUM CHAIN"/>
    <property type="match status" value="1"/>
</dbReference>
<comment type="similarity">
    <text evidence="1">Belongs to the thioesterase family.</text>
</comment>
<dbReference type="InterPro" id="IPR001031">
    <property type="entry name" value="Thioesterase"/>
</dbReference>
<proteinExistence type="inferred from homology"/>
<dbReference type="PANTHER" id="PTHR11487">
    <property type="entry name" value="THIOESTERASE"/>
    <property type="match status" value="1"/>
</dbReference>
<protein>
    <recommendedName>
        <fullName evidence="2">Thioesterase domain-containing protein</fullName>
    </recommendedName>
</protein>
<dbReference type="Proteomes" id="UP000256686">
    <property type="component" value="Unassembled WGS sequence"/>
</dbReference>
<dbReference type="SUPFAM" id="SSF53474">
    <property type="entry name" value="alpha/beta-Hydrolases"/>
    <property type="match status" value="1"/>
</dbReference>
<evidence type="ECO:0000313" key="4">
    <source>
        <dbReference type="Proteomes" id="UP000256686"/>
    </source>
</evidence>
<dbReference type="InterPro" id="IPR012223">
    <property type="entry name" value="TEII"/>
</dbReference>
<dbReference type="InterPro" id="IPR029058">
    <property type="entry name" value="AB_hydrolase_fold"/>
</dbReference>
<keyword evidence="4" id="KW-1185">Reference proteome</keyword>
<evidence type="ECO:0000313" key="3">
    <source>
        <dbReference type="EMBL" id="REC61334.1"/>
    </source>
</evidence>
<evidence type="ECO:0000259" key="2">
    <source>
        <dbReference type="Pfam" id="PF00975"/>
    </source>
</evidence>
<sequence>MKMNQVVALPFGGGNKFSFNKFKINITTMEYNRDSHSLIECLVNEIIKINGQYYLYGHSMGALLAYLVCHKLQEENLFMPEKLIVSGKKAPSIPREKKIAHLPDEEFWNEIIALGGIPNEMLNYPELIDYYLPILRYDFKFVESYQYERKTKLNIPIDVFYGSEEATMADMIGWREETTEEVIITKLSGDHFFIHDHVEYFKKYFNNLIYVN</sequence>
<reference evidence="4" key="1">
    <citation type="submission" date="2018-06" db="EMBL/GenBank/DDBJ databases">
        <authorList>
            <person name="Lum Nde A."/>
            <person name="Hugo C."/>
        </authorList>
    </citation>
    <scope>NUCLEOTIDE SEQUENCE [LARGE SCALE GENOMIC DNA]</scope>
    <source>
        <strain evidence="4">1_F178</strain>
    </source>
</reference>
<dbReference type="Pfam" id="PF00975">
    <property type="entry name" value="Thioesterase"/>
    <property type="match status" value="1"/>
</dbReference>
<dbReference type="AlphaFoldDB" id="A0A3D9C6F1"/>
<dbReference type="EMBL" id="QNVT01000016">
    <property type="protein sequence ID" value="REC61334.1"/>
    <property type="molecule type" value="Genomic_DNA"/>
</dbReference>
<gene>
    <name evidence="3" type="ORF">DRF65_16600</name>
</gene>
<dbReference type="Gene3D" id="3.40.50.1820">
    <property type="entry name" value="alpha/beta hydrolase"/>
    <property type="match status" value="1"/>
</dbReference>
<feature type="domain" description="Thioesterase" evidence="2">
    <location>
        <begin position="32"/>
        <end position="199"/>
    </location>
</feature>
<dbReference type="GO" id="GO:0008610">
    <property type="term" value="P:lipid biosynthetic process"/>
    <property type="evidence" value="ECO:0007669"/>
    <property type="project" value="TreeGrafter"/>
</dbReference>